<evidence type="ECO:0000256" key="10">
    <source>
        <dbReference type="ARBA" id="ARBA00023004"/>
    </source>
</evidence>
<dbReference type="GO" id="GO:0051539">
    <property type="term" value="F:4 iron, 4 sulfur cluster binding"/>
    <property type="evidence" value="ECO:0007669"/>
    <property type="project" value="UniProtKB-UniRule"/>
</dbReference>
<dbReference type="Gene3D" id="1.10.340.30">
    <property type="entry name" value="Hypothetical protein, domain 2"/>
    <property type="match status" value="1"/>
</dbReference>
<keyword evidence="10 14" id="KW-0408">Iron</keyword>
<dbReference type="CDD" id="cd00056">
    <property type="entry name" value="ENDO3c"/>
    <property type="match status" value="1"/>
</dbReference>
<evidence type="ECO:0000256" key="13">
    <source>
        <dbReference type="ARBA" id="ARBA00023295"/>
    </source>
</evidence>
<dbReference type="FunFam" id="1.10.340.30:FF:000002">
    <property type="entry name" value="Adenine DNA glycosylase"/>
    <property type="match status" value="1"/>
</dbReference>
<dbReference type="KEGG" id="lcre:Pla8534_31760"/>
<proteinExistence type="inferred from homology"/>
<evidence type="ECO:0000259" key="15">
    <source>
        <dbReference type="SMART" id="SM00478"/>
    </source>
</evidence>
<keyword evidence="12" id="KW-0234">DNA repair</keyword>
<dbReference type="Pfam" id="PF00730">
    <property type="entry name" value="HhH-GPD"/>
    <property type="match status" value="1"/>
</dbReference>
<dbReference type="GO" id="GO:0032357">
    <property type="term" value="F:oxidized purine DNA binding"/>
    <property type="evidence" value="ECO:0007669"/>
    <property type="project" value="TreeGrafter"/>
</dbReference>
<dbReference type="InterPro" id="IPR004036">
    <property type="entry name" value="Endonuclease-III-like_CS2"/>
</dbReference>
<evidence type="ECO:0000313" key="16">
    <source>
        <dbReference type="EMBL" id="QDU95361.1"/>
    </source>
</evidence>
<dbReference type="Proteomes" id="UP000317648">
    <property type="component" value="Chromosome"/>
</dbReference>
<dbReference type="Pfam" id="PF14815">
    <property type="entry name" value="NUDIX_4"/>
    <property type="match status" value="1"/>
</dbReference>
<comment type="function">
    <text evidence="2">Adenine glycosylase active on G-A mispairs. MutY also corrects error-prone DNA synthesis past GO lesions which are due to the oxidatively damaged form of guanine: 7,8-dihydro-8-oxoguanine (8-oxo-dGTP).</text>
</comment>
<comment type="catalytic activity">
    <reaction evidence="1 14">
        <text>Hydrolyzes free adenine bases from 7,8-dihydro-8-oxoguanine:adenine mismatched double-stranded DNA, leaving an apurinic site.</text>
        <dbReference type="EC" id="3.2.2.31"/>
    </reaction>
</comment>
<evidence type="ECO:0000256" key="7">
    <source>
        <dbReference type="ARBA" id="ARBA00022723"/>
    </source>
</evidence>
<dbReference type="InterPro" id="IPR005760">
    <property type="entry name" value="A/G_AdeGlyc_MutY"/>
</dbReference>
<organism evidence="16 17">
    <name type="scientific">Lignipirellula cremea</name>
    <dbReference type="NCBI Taxonomy" id="2528010"/>
    <lineage>
        <taxon>Bacteria</taxon>
        <taxon>Pseudomonadati</taxon>
        <taxon>Planctomycetota</taxon>
        <taxon>Planctomycetia</taxon>
        <taxon>Pirellulales</taxon>
        <taxon>Pirellulaceae</taxon>
        <taxon>Lignipirellula</taxon>
    </lineage>
</organism>
<dbReference type="SUPFAM" id="SSF55811">
    <property type="entry name" value="Nudix"/>
    <property type="match status" value="1"/>
</dbReference>
<dbReference type="NCBIfam" id="TIGR01084">
    <property type="entry name" value="mutY"/>
    <property type="match status" value="1"/>
</dbReference>
<evidence type="ECO:0000256" key="1">
    <source>
        <dbReference type="ARBA" id="ARBA00000843"/>
    </source>
</evidence>
<dbReference type="InterPro" id="IPR044298">
    <property type="entry name" value="MIG/MutY"/>
</dbReference>
<evidence type="ECO:0000256" key="9">
    <source>
        <dbReference type="ARBA" id="ARBA00022801"/>
    </source>
</evidence>
<dbReference type="SMART" id="SM00478">
    <property type="entry name" value="ENDO3c"/>
    <property type="match status" value="1"/>
</dbReference>
<gene>
    <name evidence="16" type="primary">mutY</name>
    <name evidence="16" type="ORF">Pla8534_31760</name>
</gene>
<dbReference type="GO" id="GO:0006284">
    <property type="term" value="P:base-excision repair"/>
    <property type="evidence" value="ECO:0007669"/>
    <property type="project" value="UniProtKB-UniRule"/>
</dbReference>
<accession>A0A518DU50</accession>
<dbReference type="GO" id="GO:0000701">
    <property type="term" value="F:purine-specific mismatch base pair DNA N-glycosylase activity"/>
    <property type="evidence" value="ECO:0007669"/>
    <property type="project" value="UniProtKB-EC"/>
</dbReference>
<comment type="cofactor">
    <cofactor evidence="14">
        <name>[4Fe-4S] cluster</name>
        <dbReference type="ChEBI" id="CHEBI:49883"/>
    </cofactor>
    <text evidence="14">Binds 1 [4Fe-4S] cluster.</text>
</comment>
<evidence type="ECO:0000256" key="14">
    <source>
        <dbReference type="RuleBase" id="RU365096"/>
    </source>
</evidence>
<evidence type="ECO:0000256" key="2">
    <source>
        <dbReference type="ARBA" id="ARBA00002933"/>
    </source>
</evidence>
<keyword evidence="9 16" id="KW-0378">Hydrolase</keyword>
<evidence type="ECO:0000256" key="4">
    <source>
        <dbReference type="ARBA" id="ARBA00012045"/>
    </source>
</evidence>
<dbReference type="InterPro" id="IPR023170">
    <property type="entry name" value="HhH_base_excis_C"/>
</dbReference>
<dbReference type="EC" id="3.2.2.31" evidence="4 14"/>
<dbReference type="InterPro" id="IPR011257">
    <property type="entry name" value="DNA_glycosylase"/>
</dbReference>
<dbReference type="Gene3D" id="3.90.79.10">
    <property type="entry name" value="Nucleoside Triphosphate Pyrophosphohydrolase"/>
    <property type="match status" value="1"/>
</dbReference>
<dbReference type="GO" id="GO:0034039">
    <property type="term" value="F:8-oxo-7,8-dihydroguanine DNA N-glycosylase activity"/>
    <property type="evidence" value="ECO:0007669"/>
    <property type="project" value="TreeGrafter"/>
</dbReference>
<dbReference type="InterPro" id="IPR015797">
    <property type="entry name" value="NUDIX_hydrolase-like_dom_sf"/>
</dbReference>
<dbReference type="InterPro" id="IPR003265">
    <property type="entry name" value="HhH-GPD_domain"/>
</dbReference>
<dbReference type="PANTHER" id="PTHR42944">
    <property type="entry name" value="ADENINE DNA GLYCOSYLASE"/>
    <property type="match status" value="1"/>
</dbReference>
<keyword evidence="13 14" id="KW-0326">Glycosidase</keyword>
<evidence type="ECO:0000256" key="5">
    <source>
        <dbReference type="ARBA" id="ARBA00022023"/>
    </source>
</evidence>
<dbReference type="PROSITE" id="PS01155">
    <property type="entry name" value="ENDONUCLEASE_III_2"/>
    <property type="match status" value="1"/>
</dbReference>
<dbReference type="OrthoDB" id="9802365at2"/>
<reference evidence="16 17" key="1">
    <citation type="submission" date="2019-02" db="EMBL/GenBank/DDBJ databases">
        <title>Deep-cultivation of Planctomycetes and their phenomic and genomic characterization uncovers novel biology.</title>
        <authorList>
            <person name="Wiegand S."/>
            <person name="Jogler M."/>
            <person name="Boedeker C."/>
            <person name="Pinto D."/>
            <person name="Vollmers J."/>
            <person name="Rivas-Marin E."/>
            <person name="Kohn T."/>
            <person name="Peeters S.H."/>
            <person name="Heuer A."/>
            <person name="Rast P."/>
            <person name="Oberbeckmann S."/>
            <person name="Bunk B."/>
            <person name="Jeske O."/>
            <person name="Meyerdierks A."/>
            <person name="Storesund J.E."/>
            <person name="Kallscheuer N."/>
            <person name="Luecker S."/>
            <person name="Lage O.M."/>
            <person name="Pohl T."/>
            <person name="Merkel B.J."/>
            <person name="Hornburger P."/>
            <person name="Mueller R.-W."/>
            <person name="Bruemmer F."/>
            <person name="Labrenz M."/>
            <person name="Spormann A.M."/>
            <person name="Op den Camp H."/>
            <person name="Overmann J."/>
            <person name="Amann R."/>
            <person name="Jetten M.S.M."/>
            <person name="Mascher T."/>
            <person name="Medema M.H."/>
            <person name="Devos D.P."/>
            <person name="Kaster A.-K."/>
            <person name="Ovreas L."/>
            <person name="Rohde M."/>
            <person name="Galperin M.Y."/>
            <person name="Jogler C."/>
        </authorList>
    </citation>
    <scope>NUCLEOTIDE SEQUENCE [LARGE SCALE GENOMIC DNA]</scope>
    <source>
        <strain evidence="16 17">Pla85_3_4</strain>
    </source>
</reference>
<keyword evidence="17" id="KW-1185">Reference proteome</keyword>
<dbReference type="GO" id="GO:0046872">
    <property type="term" value="F:metal ion binding"/>
    <property type="evidence" value="ECO:0007669"/>
    <property type="project" value="UniProtKB-UniRule"/>
</dbReference>
<dbReference type="SUPFAM" id="SSF48150">
    <property type="entry name" value="DNA-glycosylase"/>
    <property type="match status" value="1"/>
</dbReference>
<evidence type="ECO:0000256" key="12">
    <source>
        <dbReference type="ARBA" id="ARBA00023204"/>
    </source>
</evidence>
<evidence type="ECO:0000313" key="17">
    <source>
        <dbReference type="Proteomes" id="UP000317648"/>
    </source>
</evidence>
<dbReference type="InterPro" id="IPR000445">
    <property type="entry name" value="HhH_motif"/>
</dbReference>
<dbReference type="GO" id="GO:0006298">
    <property type="term" value="P:mismatch repair"/>
    <property type="evidence" value="ECO:0007669"/>
    <property type="project" value="TreeGrafter"/>
</dbReference>
<dbReference type="CDD" id="cd03431">
    <property type="entry name" value="NUDIX_DNA_Glycosylase_C-MutY"/>
    <property type="match status" value="1"/>
</dbReference>
<keyword evidence="6" id="KW-0004">4Fe-4S</keyword>
<evidence type="ECO:0000256" key="8">
    <source>
        <dbReference type="ARBA" id="ARBA00022763"/>
    </source>
</evidence>
<sequence length="374" mass="42002">MGKTNRGTPLPPDWGDASRKQQLRRRLLVWFADNARDLPWRKSRDPYSIWISEIMLQQTQVVSVCDYFTRFLERFPTALELAAAPESEVLRYWEGLGYYRRARQLHAAAQQIVAVHGGEFPRDFDQILALPGIGRYTAGAISSIAFDERAPILEANTVRLFSRLMLLRETPSTSAAQKQLWAFAAEILPRKNTGAFNQALMELGAEVCRPRGPDCEACPVATLCPTFAARLQDQIPAPKKKVQYEDVTEAAIVVTHGQRVLLRRRSAGERWAGLWDFPRTPVSNDAANWPGEILSAVAQQTGARIHLGNLFTTIKHAVTRFRITLHCYHADCVSPPPAGPDLEWIRPGRLTEYPLSVTGRRISLLLEESSGPHE</sequence>
<dbReference type="PANTHER" id="PTHR42944:SF1">
    <property type="entry name" value="ADENINE DNA GLYCOSYLASE"/>
    <property type="match status" value="1"/>
</dbReference>
<feature type="domain" description="HhH-GPD" evidence="15">
    <location>
        <begin position="55"/>
        <end position="206"/>
    </location>
</feature>
<evidence type="ECO:0000256" key="11">
    <source>
        <dbReference type="ARBA" id="ARBA00023014"/>
    </source>
</evidence>
<keyword evidence="8 14" id="KW-0227">DNA damage</keyword>
<evidence type="ECO:0000256" key="3">
    <source>
        <dbReference type="ARBA" id="ARBA00008343"/>
    </source>
</evidence>
<keyword evidence="7" id="KW-0479">Metal-binding</keyword>
<dbReference type="Pfam" id="PF00633">
    <property type="entry name" value="HHH"/>
    <property type="match status" value="1"/>
</dbReference>
<dbReference type="AlphaFoldDB" id="A0A518DU50"/>
<keyword evidence="11" id="KW-0411">Iron-sulfur</keyword>
<name>A0A518DU50_9BACT</name>
<dbReference type="Gene3D" id="1.10.1670.10">
    <property type="entry name" value="Helix-hairpin-Helix base-excision DNA repair enzymes (C-terminal)"/>
    <property type="match status" value="1"/>
</dbReference>
<dbReference type="InterPro" id="IPR029119">
    <property type="entry name" value="MutY_C"/>
</dbReference>
<protein>
    <recommendedName>
        <fullName evidence="5 14">Adenine DNA glycosylase</fullName>
        <ecNumber evidence="4 14">3.2.2.31</ecNumber>
    </recommendedName>
</protein>
<comment type="similarity">
    <text evidence="3 14">Belongs to the Nth/MutY family.</text>
</comment>
<dbReference type="EMBL" id="CP036433">
    <property type="protein sequence ID" value="QDU95361.1"/>
    <property type="molecule type" value="Genomic_DNA"/>
</dbReference>
<dbReference type="GO" id="GO:0035485">
    <property type="term" value="F:adenine/guanine mispair binding"/>
    <property type="evidence" value="ECO:0007669"/>
    <property type="project" value="TreeGrafter"/>
</dbReference>
<evidence type="ECO:0000256" key="6">
    <source>
        <dbReference type="ARBA" id="ARBA00022485"/>
    </source>
</evidence>
<dbReference type="RefSeq" id="WP_145054112.1">
    <property type="nucleotide sequence ID" value="NZ_CP036433.1"/>
</dbReference>